<keyword evidence="3" id="KW-1185">Reference proteome</keyword>
<feature type="region of interest" description="Disordered" evidence="1">
    <location>
        <begin position="146"/>
        <end position="178"/>
    </location>
</feature>
<proteinExistence type="predicted"/>
<feature type="compositionally biased region" description="Basic and acidic residues" evidence="1">
    <location>
        <begin position="270"/>
        <end position="285"/>
    </location>
</feature>
<feature type="region of interest" description="Disordered" evidence="1">
    <location>
        <begin position="221"/>
        <end position="338"/>
    </location>
</feature>
<comment type="caution">
    <text evidence="2">The sequence shown here is derived from an EMBL/GenBank/DDBJ whole genome shotgun (WGS) entry which is preliminary data.</text>
</comment>
<dbReference type="PANTHER" id="PTHR24023:SF1082">
    <property type="entry name" value="COLLAGEN TRIPLE HELIX REPEAT"/>
    <property type="match status" value="1"/>
</dbReference>
<feature type="compositionally biased region" description="Low complexity" evidence="1">
    <location>
        <begin position="236"/>
        <end position="269"/>
    </location>
</feature>
<dbReference type="EMBL" id="JBBMFD010000039">
    <property type="protein sequence ID" value="MEQ2441738.1"/>
    <property type="molecule type" value="Genomic_DNA"/>
</dbReference>
<evidence type="ECO:0000313" key="2">
    <source>
        <dbReference type="EMBL" id="MEQ2441738.1"/>
    </source>
</evidence>
<name>A0ABV1E348_9FIRM</name>
<dbReference type="RefSeq" id="WP_349221024.1">
    <property type="nucleotide sequence ID" value="NZ_JBBMFD010000039.1"/>
</dbReference>
<dbReference type="InterPro" id="IPR008160">
    <property type="entry name" value="Collagen"/>
</dbReference>
<accession>A0ABV1E348</accession>
<gene>
    <name evidence="2" type="ORF">WMO26_12945</name>
</gene>
<reference evidence="2 3" key="1">
    <citation type="submission" date="2024-03" db="EMBL/GenBank/DDBJ databases">
        <title>Human intestinal bacterial collection.</title>
        <authorList>
            <person name="Pauvert C."/>
            <person name="Hitch T.C.A."/>
            <person name="Clavel T."/>
        </authorList>
    </citation>
    <scope>NUCLEOTIDE SEQUENCE [LARGE SCALE GENOMIC DNA]</scope>
    <source>
        <strain evidence="2 3">CLA-JM-H44</strain>
    </source>
</reference>
<dbReference type="Pfam" id="PF01391">
    <property type="entry name" value="Collagen"/>
    <property type="match status" value="1"/>
</dbReference>
<protein>
    <recommendedName>
        <fullName evidence="4">Collagen-like protein</fullName>
    </recommendedName>
</protein>
<evidence type="ECO:0000313" key="3">
    <source>
        <dbReference type="Proteomes" id="UP001489509"/>
    </source>
</evidence>
<evidence type="ECO:0000256" key="1">
    <source>
        <dbReference type="SAM" id="MobiDB-lite"/>
    </source>
</evidence>
<feature type="compositionally biased region" description="Low complexity" evidence="1">
    <location>
        <begin position="300"/>
        <end position="315"/>
    </location>
</feature>
<dbReference type="Proteomes" id="UP001489509">
    <property type="component" value="Unassembled WGS sequence"/>
</dbReference>
<dbReference type="InterPro" id="IPR050149">
    <property type="entry name" value="Collagen_superfamily"/>
</dbReference>
<feature type="compositionally biased region" description="Low complexity" evidence="1">
    <location>
        <begin position="149"/>
        <end position="161"/>
    </location>
</feature>
<sequence length="370" mass="38213">MRMITLTIKNDILVPSDTLAGQTGEHRDTQLKVVLPSGWKGHGAYSLWFRNAGGMYQTETLTEPVSYLLPSGLLRPGKLEVWLEAKTGEDIHRTGKAELHVVPSPDWERDPAPIPEEYDGLVAIPRAEFEAAMTQVDEVYDAYASGALTGKQGPPGETGPQGPQGPQGPKGDDGEGLAILGSYDTLDELQHNHPTGDPGDGYLIAGNLYVWDTTAGAWKNVGNIQGPKGDPGPQGPAGTTGPRGPQGQPGEPGEQGIQGPPGETGPQGPKGDKGDPGEQGPKGDRGAVGPQGPEGEKGDPGPQGEPGAQGPQGPKGETGPKGDTGPAGPQGAKGEKGDSIEVVVLANKAAYDALPASSKQDATKIYAWGY</sequence>
<dbReference type="PANTHER" id="PTHR24023">
    <property type="entry name" value="COLLAGEN ALPHA"/>
    <property type="match status" value="1"/>
</dbReference>
<evidence type="ECO:0008006" key="4">
    <source>
        <dbReference type="Google" id="ProtNLM"/>
    </source>
</evidence>
<dbReference type="Gene3D" id="1.20.5.320">
    <property type="entry name" value="6-Phosphogluconate Dehydrogenase, domain 3"/>
    <property type="match status" value="1"/>
</dbReference>
<organism evidence="2 3">
    <name type="scientific">Solibaculum intestinale</name>
    <dbReference type="NCBI Taxonomy" id="3133165"/>
    <lineage>
        <taxon>Bacteria</taxon>
        <taxon>Bacillati</taxon>
        <taxon>Bacillota</taxon>
        <taxon>Clostridia</taxon>
        <taxon>Eubacteriales</taxon>
        <taxon>Oscillospiraceae</taxon>
        <taxon>Solibaculum</taxon>
    </lineage>
</organism>